<protein>
    <submittedName>
        <fullName evidence="2">Uncharacterized protein</fullName>
    </submittedName>
</protein>
<dbReference type="GeneID" id="94831173"/>
<sequence length="614" mass="69217">MNTFKRTIQKAFGEANPPRSIQNEIGETISDIRDVTAGIKLFAVFKSGKNGDSLTQSGSIVSDAESVSSMQSQPVTMYNEISIDDSASNAGSNISDVKYQSGAKNLFGVSPEKAIRLNSPKKENEDCNQSMLSESTSYSDDGADQHPLPENEDPDYDEEVGAEEEEEVAYDEKNVKSSSDLITSCIPVEENVVAEAYSQLIPESKLMLDEIFVLEDEQKVRFFNEMMKILDEQGFNPNIANLSNADLLISKAKCYLSQHRITNPINSSYMFHSAIVGPPKSGKSTFLGILTQQILYDMIITNSWKKTFLFVADLDKLMSGYQDIQSFYHLFVHHIFTLLMAQLPSMIQYLPKVEQAFLSITSMSSRMESLPLPRKLTQSLEHRKLSAELQSIGSSLAAIWFDPSSLNQWITSLVMLPSILARAFGFHDCIFVLDHFESCSVSMEPLYPFEDSQPIMFVHEFWKYAIQSYPFILSTGDENALTDSLTIVDETSIDLLSDIEFISLLDLVEEFPYDDMELNIDFEDENQVSLKLVGSSCGGIPIFTKQWEKINKSIDRIEGIEEGTEEYEEALCEMISETETLLFLLIQREQGDPNDSIEDQRFGVYNVHRRCLSK</sequence>
<reference evidence="2" key="1">
    <citation type="submission" date="2016-10" db="EMBL/GenBank/DDBJ databases">
        <authorList>
            <person name="Benchimol M."/>
            <person name="Almeida L.G."/>
            <person name="Vasconcelos A.T."/>
            <person name="Perreira-Neves A."/>
            <person name="Rosa I.A."/>
            <person name="Tasca T."/>
            <person name="Bogo M.R."/>
            <person name="de Souza W."/>
        </authorList>
    </citation>
    <scope>NUCLEOTIDE SEQUENCE [LARGE SCALE GENOMIC DNA]</scope>
    <source>
        <strain evidence="2">K</strain>
    </source>
</reference>
<feature type="compositionally biased region" description="Polar residues" evidence="1">
    <location>
        <begin position="127"/>
        <end position="139"/>
    </location>
</feature>
<comment type="caution">
    <text evidence="2">The sequence shown here is derived from an EMBL/GenBank/DDBJ whole genome shotgun (WGS) entry which is preliminary data.</text>
</comment>
<evidence type="ECO:0000313" key="3">
    <source>
        <dbReference type="Proteomes" id="UP000179807"/>
    </source>
</evidence>
<dbReference type="OrthoDB" id="10669948at2759"/>
<keyword evidence="3" id="KW-1185">Reference proteome</keyword>
<feature type="compositionally biased region" description="Acidic residues" evidence="1">
    <location>
        <begin position="150"/>
        <end position="162"/>
    </location>
</feature>
<feature type="region of interest" description="Disordered" evidence="1">
    <location>
        <begin position="115"/>
        <end position="162"/>
    </location>
</feature>
<dbReference type="Proteomes" id="UP000179807">
    <property type="component" value="Unassembled WGS sequence"/>
</dbReference>
<evidence type="ECO:0000256" key="1">
    <source>
        <dbReference type="SAM" id="MobiDB-lite"/>
    </source>
</evidence>
<name>A0A1J4J705_9EUKA</name>
<dbReference type="VEuPathDB" id="TrichDB:TRFO_12161"/>
<accession>A0A1J4J705</accession>
<gene>
    <name evidence="2" type="ORF">TRFO_12161</name>
</gene>
<proteinExistence type="predicted"/>
<dbReference type="AlphaFoldDB" id="A0A1J4J705"/>
<organism evidence="2 3">
    <name type="scientific">Tritrichomonas foetus</name>
    <dbReference type="NCBI Taxonomy" id="1144522"/>
    <lineage>
        <taxon>Eukaryota</taxon>
        <taxon>Metamonada</taxon>
        <taxon>Parabasalia</taxon>
        <taxon>Tritrichomonadida</taxon>
        <taxon>Tritrichomonadidae</taxon>
        <taxon>Tritrichomonas</taxon>
    </lineage>
</organism>
<evidence type="ECO:0000313" key="2">
    <source>
        <dbReference type="EMBL" id="OHS92972.1"/>
    </source>
</evidence>
<dbReference type="EMBL" id="MLAK01001448">
    <property type="protein sequence ID" value="OHS92972.1"/>
    <property type="molecule type" value="Genomic_DNA"/>
</dbReference>
<dbReference type="RefSeq" id="XP_068346109.1">
    <property type="nucleotide sequence ID" value="XM_068496469.1"/>
</dbReference>